<feature type="compositionally biased region" description="Basic and acidic residues" evidence="8">
    <location>
        <begin position="552"/>
        <end position="578"/>
    </location>
</feature>
<dbReference type="InterPro" id="IPR036770">
    <property type="entry name" value="Ankyrin_rpt-contain_sf"/>
</dbReference>
<feature type="domain" description="Phosphagen kinase C-terminal" evidence="10">
    <location>
        <begin position="1116"/>
        <end position="1365"/>
    </location>
</feature>
<evidence type="ECO:0000256" key="6">
    <source>
        <dbReference type="PROSITE-ProRule" id="PRU00842"/>
    </source>
</evidence>
<gene>
    <name evidence="11" type="ORF">HERILL_LOCUS60</name>
</gene>
<dbReference type="InterPro" id="IPR036802">
    <property type="entry name" value="ATP-guanido_PTrfase_N_sf"/>
</dbReference>
<keyword evidence="4 7" id="KW-0067">ATP-binding</keyword>
<dbReference type="Gene3D" id="1.25.40.20">
    <property type="entry name" value="Ankyrin repeat-containing domain"/>
    <property type="match status" value="4"/>
</dbReference>
<dbReference type="OrthoDB" id="432281at2759"/>
<evidence type="ECO:0000313" key="12">
    <source>
        <dbReference type="Proteomes" id="UP000594454"/>
    </source>
</evidence>
<dbReference type="GO" id="GO:0005524">
    <property type="term" value="F:ATP binding"/>
    <property type="evidence" value="ECO:0007669"/>
    <property type="project" value="UniProtKB-UniRule"/>
</dbReference>
<feature type="compositionally biased region" description="Basic and acidic residues" evidence="8">
    <location>
        <begin position="672"/>
        <end position="684"/>
    </location>
</feature>
<evidence type="ECO:0000259" key="9">
    <source>
        <dbReference type="PROSITE" id="PS51509"/>
    </source>
</evidence>
<dbReference type="Gene3D" id="1.20.890.10">
    <property type="entry name" value="cAMP-dependent protein kinase regulatory subunit, dimerization-anchoring domain"/>
    <property type="match status" value="1"/>
</dbReference>
<feature type="binding site" evidence="7">
    <location>
        <position position="1241"/>
    </location>
    <ligand>
        <name>ATP</name>
        <dbReference type="ChEBI" id="CHEBI:30616"/>
    </ligand>
</feature>
<dbReference type="Gene3D" id="1.10.135.10">
    <property type="entry name" value="ATP:guanido phosphotransferase, N-terminal domain"/>
    <property type="match status" value="1"/>
</dbReference>
<dbReference type="Pfam" id="PF00217">
    <property type="entry name" value="ATP-gua_Ptrans"/>
    <property type="match status" value="1"/>
</dbReference>
<dbReference type="Pfam" id="PF12796">
    <property type="entry name" value="Ank_2"/>
    <property type="match status" value="3"/>
</dbReference>
<dbReference type="InParanoid" id="A0A7R8U9I5"/>
<feature type="repeat" description="ANK" evidence="5">
    <location>
        <begin position="143"/>
        <end position="176"/>
    </location>
</feature>
<evidence type="ECO:0000256" key="8">
    <source>
        <dbReference type="SAM" id="MobiDB-lite"/>
    </source>
</evidence>
<feature type="compositionally biased region" description="Basic and acidic residues" evidence="8">
    <location>
        <begin position="647"/>
        <end position="665"/>
    </location>
</feature>
<dbReference type="PROSITE" id="PS51509">
    <property type="entry name" value="PHOSPHAGEN_KINASE_N"/>
    <property type="match status" value="1"/>
</dbReference>
<feature type="binding site" evidence="7">
    <location>
        <begin position="1319"/>
        <end position="1324"/>
    </location>
    <ligand>
        <name>ATP</name>
        <dbReference type="ChEBI" id="CHEBI:30616"/>
    </ligand>
</feature>
<feature type="compositionally biased region" description="Basic and acidic residues" evidence="8">
    <location>
        <begin position="378"/>
        <end position="392"/>
    </location>
</feature>
<feature type="domain" description="Phosphagen kinase N-terminal" evidence="9">
    <location>
        <begin position="987"/>
        <end position="1079"/>
    </location>
</feature>
<dbReference type="Gene3D" id="3.30.590.10">
    <property type="entry name" value="Glutamine synthetase/guanido kinase, catalytic domain"/>
    <property type="match status" value="1"/>
</dbReference>
<evidence type="ECO:0000256" key="3">
    <source>
        <dbReference type="ARBA" id="ARBA00022777"/>
    </source>
</evidence>
<protein>
    <recommendedName>
        <fullName evidence="13">Arginine kinase</fullName>
    </recommendedName>
</protein>
<keyword evidence="3 7" id="KW-0418">Kinase</keyword>
<evidence type="ECO:0000256" key="5">
    <source>
        <dbReference type="PROSITE-ProRule" id="PRU00023"/>
    </source>
</evidence>
<dbReference type="PROSITE" id="PS50297">
    <property type="entry name" value="ANK_REP_REGION"/>
    <property type="match status" value="3"/>
</dbReference>
<feature type="binding site" evidence="7">
    <location>
        <begin position="1119"/>
        <end position="1123"/>
    </location>
    <ligand>
        <name>ATP</name>
        <dbReference type="ChEBI" id="CHEBI:30616"/>
    </ligand>
</feature>
<reference evidence="11 12" key="1">
    <citation type="submission" date="2020-11" db="EMBL/GenBank/DDBJ databases">
        <authorList>
            <person name="Wallbank WR R."/>
            <person name="Pardo Diaz C."/>
            <person name="Kozak K."/>
            <person name="Martin S."/>
            <person name="Jiggins C."/>
            <person name="Moest M."/>
            <person name="Warren A I."/>
            <person name="Generalovic N T."/>
            <person name="Byers J.R.P. K."/>
            <person name="Montejo-Kovacevich G."/>
            <person name="Yen C E."/>
        </authorList>
    </citation>
    <scope>NUCLEOTIDE SEQUENCE [LARGE SCALE GENOMIC DNA]</scope>
</reference>
<proteinExistence type="inferred from homology"/>
<keyword evidence="2 7" id="KW-0547">Nucleotide-binding</keyword>
<organism evidence="11 12">
    <name type="scientific">Hermetia illucens</name>
    <name type="common">Black soldier fly</name>
    <dbReference type="NCBI Taxonomy" id="343691"/>
    <lineage>
        <taxon>Eukaryota</taxon>
        <taxon>Metazoa</taxon>
        <taxon>Ecdysozoa</taxon>
        <taxon>Arthropoda</taxon>
        <taxon>Hexapoda</taxon>
        <taxon>Insecta</taxon>
        <taxon>Pterygota</taxon>
        <taxon>Neoptera</taxon>
        <taxon>Endopterygota</taxon>
        <taxon>Diptera</taxon>
        <taxon>Brachycera</taxon>
        <taxon>Stratiomyomorpha</taxon>
        <taxon>Stratiomyidae</taxon>
        <taxon>Hermetiinae</taxon>
        <taxon>Hermetia</taxon>
    </lineage>
</organism>
<dbReference type="SMART" id="SM00248">
    <property type="entry name" value="ANK"/>
    <property type="match status" value="7"/>
</dbReference>
<accession>A0A7R8U9I5</accession>
<dbReference type="PROSITE" id="PS50088">
    <property type="entry name" value="ANK_REPEAT"/>
    <property type="match status" value="4"/>
</dbReference>
<feature type="region of interest" description="Disordered" evidence="8">
    <location>
        <begin position="297"/>
        <end position="718"/>
    </location>
</feature>
<dbReference type="SUPFAM" id="SSF55931">
    <property type="entry name" value="Glutamine synthetase/guanido kinase"/>
    <property type="match status" value="1"/>
</dbReference>
<feature type="repeat" description="ANK" evidence="5">
    <location>
        <begin position="875"/>
        <end position="908"/>
    </location>
</feature>
<feature type="compositionally biased region" description="Basic and acidic residues" evidence="8">
    <location>
        <begin position="410"/>
        <end position="432"/>
    </location>
</feature>
<dbReference type="InterPro" id="IPR049630">
    <property type="entry name" value="DYDC-like_DD"/>
</dbReference>
<feature type="compositionally biased region" description="Polar residues" evidence="8">
    <location>
        <begin position="314"/>
        <end position="326"/>
    </location>
</feature>
<dbReference type="Pfam" id="PF02807">
    <property type="entry name" value="ATP-gua_PtransN"/>
    <property type="match status" value="1"/>
</dbReference>
<feature type="compositionally biased region" description="Low complexity" evidence="8">
    <location>
        <begin position="361"/>
        <end position="377"/>
    </location>
</feature>
<evidence type="ECO:0000259" key="10">
    <source>
        <dbReference type="PROSITE" id="PS51510"/>
    </source>
</evidence>
<feature type="compositionally biased region" description="Polar residues" evidence="8">
    <location>
        <begin position="1415"/>
        <end position="1472"/>
    </location>
</feature>
<feature type="repeat" description="ANK" evidence="5">
    <location>
        <begin position="841"/>
        <end position="861"/>
    </location>
</feature>
<dbReference type="Pfam" id="PF05186">
    <property type="entry name" value="Dpy-30"/>
    <property type="match status" value="1"/>
</dbReference>
<feature type="compositionally biased region" description="Polar residues" evidence="8">
    <location>
        <begin position="617"/>
        <end position="626"/>
    </location>
</feature>
<feature type="compositionally biased region" description="Basic and acidic residues" evidence="8">
    <location>
        <begin position="451"/>
        <end position="466"/>
    </location>
</feature>
<dbReference type="EMBL" id="LR899009">
    <property type="protein sequence ID" value="CAD7076660.1"/>
    <property type="molecule type" value="Genomic_DNA"/>
</dbReference>
<dbReference type="PANTHER" id="PTHR24172">
    <property type="entry name" value="ANK_REP_REGION DOMAIN-CONTAINING PROTEIN"/>
    <property type="match status" value="1"/>
</dbReference>
<dbReference type="CDD" id="cd22966">
    <property type="entry name" value="DD_DYDC-like"/>
    <property type="match status" value="1"/>
</dbReference>
<evidence type="ECO:0008006" key="13">
    <source>
        <dbReference type="Google" id="ProtNLM"/>
    </source>
</evidence>
<comment type="similarity">
    <text evidence="6">Belongs to the ATP:guanido phosphotransferase family.</text>
</comment>
<evidence type="ECO:0000256" key="4">
    <source>
        <dbReference type="ARBA" id="ARBA00022840"/>
    </source>
</evidence>
<dbReference type="SUPFAM" id="SSF48403">
    <property type="entry name" value="Ankyrin repeat"/>
    <property type="match status" value="2"/>
</dbReference>
<dbReference type="PROSITE" id="PS51510">
    <property type="entry name" value="PHOSPHAGEN_KINASE_C"/>
    <property type="match status" value="1"/>
</dbReference>
<dbReference type="PANTHER" id="PTHR24172:SF4">
    <property type="entry name" value="ANK_REP_REGION DOMAIN-CONTAINING PROTEIN"/>
    <property type="match status" value="1"/>
</dbReference>
<feature type="compositionally biased region" description="Polar residues" evidence="8">
    <location>
        <begin position="579"/>
        <end position="591"/>
    </location>
</feature>
<comment type="caution">
    <text evidence="7">Lacks conserved residue(s) required for the propagation of feature annotation.</text>
</comment>
<keyword evidence="12" id="KW-1185">Reference proteome</keyword>
<keyword evidence="5" id="KW-0040">ANK repeat</keyword>
<keyword evidence="1 7" id="KW-0808">Transferase</keyword>
<dbReference type="InterPro" id="IPR007858">
    <property type="entry name" value="Dpy-30_motif"/>
</dbReference>
<feature type="compositionally biased region" description="Basic and acidic residues" evidence="8">
    <location>
        <begin position="479"/>
        <end position="503"/>
    </location>
</feature>
<feature type="compositionally biased region" description="Basic and acidic residues" evidence="8">
    <location>
        <begin position="511"/>
        <end position="532"/>
    </location>
</feature>
<evidence type="ECO:0000256" key="7">
    <source>
        <dbReference type="PROSITE-ProRule" id="PRU00843"/>
    </source>
</evidence>
<feature type="compositionally biased region" description="Polar residues" evidence="8">
    <location>
        <begin position="245"/>
        <end position="260"/>
    </location>
</feature>
<dbReference type="InterPro" id="IPR022413">
    <property type="entry name" value="ATP-guanido_PTrfase_N"/>
</dbReference>
<name>A0A7R8U9I5_HERIL</name>
<evidence type="ECO:0000256" key="1">
    <source>
        <dbReference type="ARBA" id="ARBA00022679"/>
    </source>
</evidence>
<feature type="region of interest" description="Disordered" evidence="8">
    <location>
        <begin position="1415"/>
        <end position="1479"/>
    </location>
</feature>
<dbReference type="InterPro" id="IPR014746">
    <property type="entry name" value="Gln_synth/guanido_kin_cat_dom"/>
</dbReference>
<sequence length="1728" mass="192600">MNGNSNSSKTSGRDDSKEAFVVKPSSIRIWIHDKDVGKLTRVLWAGQGNRLRTETSTNPRVRKFLETVPYVLNTIKDVHQAVVDNNLDVLKSKTEPPVPPSLITTKDSNGLTVMHKAAGLAHTRIVEYLLKVWPGGATDIDATGKTPLHWAASAKNNTRCYNLLVQAGADEEALDYRMKNAAYYKHKPHDIDRSLLTIVPEAPRVPQENHPDWSALVDEVGKLTSSQTDLSTENDNNNKEEENEPSINLLTSRSKVNTTEDTPEVDDIENGNSKLTIEEQAVMDAIEDEKIYEKQLSEKEANHEDTEDLDVDDTNGSPEVTPRNTPSPIPKDDNFDDDTDRKANDEPEVNGNDQNNDDDNLNANQDDQGANDNQTTNDQKDTTSSHTEDDPPKSTSGTSEDSPEVTSEAIDSKKEEKEDCQAGFTEENHETMPAEEEKEGTPKKVPVAGQESREATPQEKCDEGSPEKGPSCNGNVTDENEKTENNTEETRESGDNNKDDELKATNGNETDNPKADDDKVPEGSDNENKLSEVEDQETATNPDEANPDEDVDVKVASENEKNTRKTESAKSNTSKEENVSQTESTKSNILNEENIRKTESAKSTTSNEGSPTKPISAKSTTSNEGSPTKPISAKSTTSNGNLTNGIDKNEEIHKQQETDQNEAPRVKTPSHKNADIENNDGQKYDEDDDDQEVIRSNGSIDENHNAIKSNGQKSATPVSPALEYEGVVQGEADDNQVQSQSGGYFANEVKAIHCRGDRIQSVIDSGDMEQLAALVLNGEGKKLLGTRSTQPEIQAFLDNVPSYMNKIRRVHQAARNGNIRDLQAALDRRKFAIAKDEISPDGATPLHVATVFGHAGIIRYLGGRFPETTSAVDDNGRTALHYAATINDNGHFYNLLVNLGSNPKSLDKMGESAEYYKDNRQESMKVFSYQKLLKAFGADENLEDEMLSDQVPDDLHSARRPVDDADVLSTLERCFRLLHEPNRQADPLGSATPSSASSLRLTVTTYLARFLKRSIFDKIKHRQTRLDHNLFDVIWPAMKKSSKERRIDEDLNAGVVAPDFDVYVVFQEFLVPLIKDIHCMPQSQDFKPHPGIFYFPVIDGKIDSSIRLSVDESRKYIVDGFVECSRNLDDFELPLNLNIGQIEQAERVILEKILSSDFADAISEEEPGTYYTMNEVLENPSEIRTVLATSKLLIALLDTSDPKQEAESLAINGQYWPYGRGVFLSSAGDLAAWINVQEHLRIIVSTPSDAPADVGYAYSKVGRAMMYLESKLHFRESYLLGYLSSRPSYLGTALKISLTMDLPNLVKELDNLRHLCVVRGLNIIPNQKDGIVRVVNMQSLGVTEWRLFQDYYKTNTNLNQLEIPIFRTEQGRYLAEALGDPLIKGLTEIAEKRPTEPILYLANFLHNFAKNNAQPVPVQQSRQGTSHSVSGLLGQPTSGYSNNSVAPNTYNQSNGPVEETTSSPELDDASSTTDDRDEHGQSMLHFACARPHSRNALLTLIEESEVNITYRDELYRTARDVSLQANQPANAKQIDHYVLSLAAKGDISAFENMVSEGYDHILDITDDHGTNIVDFSRARGHDNLADFLETVQQFEETREEFHQQIRLNNMQRVKELVSVSDPARLIRTKNYYGRTALHIAVLKENEALVDYLTDLCRNSLKIGDNLERTALHYAMGINSVEKISRILIRKGAKRIVKDLKGRQPSYYFMNKADILRLQEEEDEDHGIE</sequence>
<evidence type="ECO:0000313" key="11">
    <source>
        <dbReference type="EMBL" id="CAD7076660.1"/>
    </source>
</evidence>
<dbReference type="SUPFAM" id="SSF48034">
    <property type="entry name" value="Guanido kinase N-terminal domain"/>
    <property type="match status" value="1"/>
</dbReference>
<dbReference type="InterPro" id="IPR002110">
    <property type="entry name" value="Ankyrin_rpt"/>
</dbReference>
<evidence type="ECO:0000256" key="2">
    <source>
        <dbReference type="ARBA" id="ARBA00022741"/>
    </source>
</evidence>
<feature type="repeat" description="ANK" evidence="5">
    <location>
        <begin position="1666"/>
        <end position="1699"/>
    </location>
</feature>
<dbReference type="Proteomes" id="UP000594454">
    <property type="component" value="Chromosome 1"/>
</dbReference>
<feature type="compositionally biased region" description="Polar residues" evidence="8">
    <location>
        <begin position="694"/>
        <end position="717"/>
    </location>
</feature>
<dbReference type="InterPro" id="IPR022414">
    <property type="entry name" value="ATP-guanido_PTrfase_cat"/>
</dbReference>
<feature type="region of interest" description="Disordered" evidence="8">
    <location>
        <begin position="223"/>
        <end position="276"/>
    </location>
</feature>
<feature type="binding site" evidence="7">
    <location>
        <begin position="1295"/>
        <end position="1299"/>
    </location>
    <ligand>
        <name>ATP</name>
        <dbReference type="ChEBI" id="CHEBI:30616"/>
    </ligand>
</feature>
<feature type="compositionally biased region" description="Polar residues" evidence="8">
    <location>
        <begin position="601"/>
        <end position="610"/>
    </location>
</feature>
<dbReference type="GO" id="GO:0016301">
    <property type="term" value="F:kinase activity"/>
    <property type="evidence" value="ECO:0007669"/>
    <property type="project" value="UniProtKB-KW"/>
</dbReference>
<feature type="compositionally biased region" description="Polar residues" evidence="8">
    <location>
        <begin position="633"/>
        <end position="646"/>
    </location>
</feature>